<keyword evidence="2" id="KW-1185">Reference proteome</keyword>
<dbReference type="InterPro" id="IPR036444">
    <property type="entry name" value="PLipase_A2_dom_sf"/>
</dbReference>
<sequence length="123" mass="14311">MHFFVFDFTLTAEARRRLQISVDVVLGLRLLQFMLEKSQFSKKDVKDVCPDEYHMFNNCCKAHDLCYGEQLAQMYCDEIFCDCVKHSEGCMSVAFAMCKDVKVFGYDAYKRAGKVKDLSKKLF</sequence>
<reference evidence="1" key="1">
    <citation type="submission" date="2020-09" db="EMBL/GenBank/DDBJ databases">
        <authorList>
            <person name="Kikuchi T."/>
        </authorList>
    </citation>
    <scope>NUCLEOTIDE SEQUENCE</scope>
    <source>
        <strain evidence="1">Ka4C1</strain>
    </source>
</reference>
<dbReference type="InterPro" id="IPR053322">
    <property type="entry name" value="PLA2-like"/>
</dbReference>
<comment type="caution">
    <text evidence="1">The sequence shown here is derived from an EMBL/GenBank/DDBJ whole genome shotgun (WGS) entry which is preliminary data.</text>
</comment>
<evidence type="ECO:0000313" key="1">
    <source>
        <dbReference type="EMBL" id="CAD5223302.1"/>
    </source>
</evidence>
<dbReference type="Proteomes" id="UP000659654">
    <property type="component" value="Unassembled WGS sequence"/>
</dbReference>
<dbReference type="SUPFAM" id="SSF48619">
    <property type="entry name" value="Phospholipase A2, PLA2"/>
    <property type="match status" value="1"/>
</dbReference>
<dbReference type="EMBL" id="CAJFCV020000003">
    <property type="protein sequence ID" value="CAG9112044.1"/>
    <property type="molecule type" value="Genomic_DNA"/>
</dbReference>
<name>A0A7I8WFX9_BURXY</name>
<dbReference type="SMR" id="A0A7I8WFX9"/>
<dbReference type="PANTHER" id="PTHR34228">
    <property type="entry name" value="PROTEIN CBG09474-RELATED"/>
    <property type="match status" value="1"/>
</dbReference>
<dbReference type="AlphaFoldDB" id="A0A7I8WFX9"/>
<dbReference type="EMBL" id="CAJFDI010000003">
    <property type="protein sequence ID" value="CAD5223302.1"/>
    <property type="molecule type" value="Genomic_DNA"/>
</dbReference>
<dbReference type="OrthoDB" id="5811557at2759"/>
<gene>
    <name evidence="1" type="ORF">BXYJ_LOCUS7911</name>
</gene>
<dbReference type="Proteomes" id="UP000582659">
    <property type="component" value="Unassembled WGS sequence"/>
</dbReference>
<dbReference type="GO" id="GO:0006644">
    <property type="term" value="P:phospholipid metabolic process"/>
    <property type="evidence" value="ECO:0007669"/>
    <property type="project" value="InterPro"/>
</dbReference>
<organism evidence="1 2">
    <name type="scientific">Bursaphelenchus xylophilus</name>
    <name type="common">Pinewood nematode worm</name>
    <name type="synonym">Aphelenchoides xylophilus</name>
    <dbReference type="NCBI Taxonomy" id="6326"/>
    <lineage>
        <taxon>Eukaryota</taxon>
        <taxon>Metazoa</taxon>
        <taxon>Ecdysozoa</taxon>
        <taxon>Nematoda</taxon>
        <taxon>Chromadorea</taxon>
        <taxon>Rhabditida</taxon>
        <taxon>Tylenchina</taxon>
        <taxon>Tylenchomorpha</taxon>
        <taxon>Aphelenchoidea</taxon>
        <taxon>Aphelenchoididae</taxon>
        <taxon>Bursaphelenchus</taxon>
    </lineage>
</organism>
<protein>
    <submittedName>
        <fullName evidence="1">(pine wood nematode) hypothetical protein</fullName>
    </submittedName>
</protein>
<evidence type="ECO:0000313" key="2">
    <source>
        <dbReference type="Proteomes" id="UP000659654"/>
    </source>
</evidence>
<accession>A0A7I8WFX9</accession>
<dbReference type="GO" id="GO:0004623">
    <property type="term" value="F:phospholipase A2 activity"/>
    <property type="evidence" value="ECO:0007669"/>
    <property type="project" value="InterPro"/>
</dbReference>
<proteinExistence type="predicted"/>
<dbReference type="GO" id="GO:0050482">
    <property type="term" value="P:arachidonate secretion"/>
    <property type="evidence" value="ECO:0007669"/>
    <property type="project" value="InterPro"/>
</dbReference>